<organism evidence="2 3">
    <name type="scientific">Amnibacterium kyonggiense</name>
    <dbReference type="NCBI Taxonomy" id="595671"/>
    <lineage>
        <taxon>Bacteria</taxon>
        <taxon>Bacillati</taxon>
        <taxon>Actinomycetota</taxon>
        <taxon>Actinomycetes</taxon>
        <taxon>Micrococcales</taxon>
        <taxon>Microbacteriaceae</taxon>
        <taxon>Amnibacterium</taxon>
    </lineage>
</organism>
<dbReference type="EMBL" id="SOAM01000001">
    <property type="protein sequence ID" value="TDS81113.1"/>
    <property type="molecule type" value="Genomic_DNA"/>
</dbReference>
<evidence type="ECO:0000256" key="1">
    <source>
        <dbReference type="SAM" id="Phobius"/>
    </source>
</evidence>
<feature type="transmembrane region" description="Helical" evidence="1">
    <location>
        <begin position="60"/>
        <end position="79"/>
    </location>
</feature>
<gene>
    <name evidence="2" type="ORF">CLV52_1689</name>
</gene>
<keyword evidence="1" id="KW-0472">Membrane</keyword>
<sequence>MTAGTRAPDWYRIDGKKIFWDGQQWLDQSGRVVSGPDAEPDSAPAAFVTRGPERPRGVPAWPFVLGVLSLVIGIVMLALPAGQQQADNLDLVGAAHVVFMQYIGGILLAVNGFVWLAAGAVIAYVRPSTAR</sequence>
<evidence type="ECO:0000313" key="3">
    <source>
        <dbReference type="Proteomes" id="UP000295344"/>
    </source>
</evidence>
<feature type="transmembrane region" description="Helical" evidence="1">
    <location>
        <begin position="99"/>
        <end position="125"/>
    </location>
</feature>
<proteinExistence type="predicted"/>
<dbReference type="Proteomes" id="UP000295344">
    <property type="component" value="Unassembled WGS sequence"/>
</dbReference>
<keyword evidence="3" id="KW-1185">Reference proteome</keyword>
<dbReference type="AlphaFoldDB" id="A0A4R7FTA6"/>
<keyword evidence="1" id="KW-1133">Transmembrane helix</keyword>
<evidence type="ECO:0000313" key="2">
    <source>
        <dbReference type="EMBL" id="TDS81113.1"/>
    </source>
</evidence>
<keyword evidence="1" id="KW-0812">Transmembrane</keyword>
<comment type="caution">
    <text evidence="2">The sequence shown here is derived from an EMBL/GenBank/DDBJ whole genome shotgun (WGS) entry which is preliminary data.</text>
</comment>
<name>A0A4R7FTA6_9MICO</name>
<protein>
    <submittedName>
        <fullName evidence="2">Uncharacterized protein</fullName>
    </submittedName>
</protein>
<reference evidence="2 3" key="1">
    <citation type="submission" date="2019-03" db="EMBL/GenBank/DDBJ databases">
        <title>Genomic Encyclopedia of Archaeal and Bacterial Type Strains, Phase II (KMG-II): from individual species to whole genera.</title>
        <authorList>
            <person name="Goeker M."/>
        </authorList>
    </citation>
    <scope>NUCLEOTIDE SEQUENCE [LARGE SCALE GENOMIC DNA]</scope>
    <source>
        <strain evidence="2 3">DSM 24782</strain>
    </source>
</reference>
<dbReference type="RefSeq" id="WP_133765745.1">
    <property type="nucleotide sequence ID" value="NZ_BAAARP010000003.1"/>
</dbReference>
<accession>A0A4R7FTA6</accession>